<reference evidence="2" key="1">
    <citation type="submission" date="2020-05" db="EMBL/GenBank/DDBJ databases">
        <title>Mycena genomes resolve the evolution of fungal bioluminescence.</title>
        <authorList>
            <person name="Tsai I.J."/>
        </authorList>
    </citation>
    <scope>NUCLEOTIDE SEQUENCE</scope>
    <source>
        <strain evidence="2">CCC161011</strain>
    </source>
</reference>
<sequence>MGPEPTALERTSQGTFQLCDRFRIASVGRSGAGKSSLINHIFQVNDAKVSHHEPGEANIYSEFTSETNPRFILHDSKGFEPADATTFNIVRDFIKKKSDKSLKLQDQLHALLLCIKTPIAGGRVVESGDEELLKLAHQLRIPVIVVFTQYDKLIRRHMVAKEKIMKDPKELRQWGETQAAQDFEKCVDSLEGAAIRLDLDTTPRYINVSGESSFALCMRRPDFAQVTQTYTGNISPLVTMTRKLVEEDLWATWARAQQVDLPLKIELCVAKGMDYYWRALAGGIPLVGDALLRETLVRVHEEIVACWNFKDMKSVLTCEEFKHLMVYVVQDMKNNNYPKSSPVEIDKINQFVTLCTAATASFAPPAAVLGLTFLFVKWLSDAALENAVDVQRVLIAYIVDLILIMEELFQIALQPKVFGRVSWEELQEAFHAYALTASPRNTHDRVRDLVGQRGGLHPDVYLIRKAVEELVRQYR</sequence>
<comment type="caution">
    <text evidence="2">The sequence shown here is derived from an EMBL/GenBank/DDBJ whole genome shotgun (WGS) entry which is preliminary data.</text>
</comment>
<evidence type="ECO:0000259" key="1">
    <source>
        <dbReference type="Pfam" id="PF01926"/>
    </source>
</evidence>
<dbReference type="GO" id="GO:0005525">
    <property type="term" value="F:GTP binding"/>
    <property type="evidence" value="ECO:0007669"/>
    <property type="project" value="InterPro"/>
</dbReference>
<proteinExistence type="predicted"/>
<dbReference type="Pfam" id="PF01926">
    <property type="entry name" value="MMR_HSR1"/>
    <property type="match status" value="1"/>
</dbReference>
<dbReference type="InterPro" id="IPR027417">
    <property type="entry name" value="P-loop_NTPase"/>
</dbReference>
<dbReference type="EMBL" id="JACAZI010000001">
    <property type="protein sequence ID" value="KAF7372677.1"/>
    <property type="molecule type" value="Genomic_DNA"/>
</dbReference>
<evidence type="ECO:0000313" key="2">
    <source>
        <dbReference type="EMBL" id="KAF7372677.1"/>
    </source>
</evidence>
<dbReference type="Proteomes" id="UP000620124">
    <property type="component" value="Unassembled WGS sequence"/>
</dbReference>
<dbReference type="PANTHER" id="PTHR11649">
    <property type="entry name" value="MSS1/TRME-RELATED GTP-BINDING PROTEIN"/>
    <property type="match status" value="1"/>
</dbReference>
<keyword evidence="3" id="KW-1185">Reference proteome</keyword>
<dbReference type="PANTHER" id="PTHR11649:SF13">
    <property type="entry name" value="ENGB-TYPE G DOMAIN-CONTAINING PROTEIN"/>
    <property type="match status" value="1"/>
</dbReference>
<name>A0A8H6Z864_9AGAR</name>
<organism evidence="2 3">
    <name type="scientific">Mycena venus</name>
    <dbReference type="NCBI Taxonomy" id="2733690"/>
    <lineage>
        <taxon>Eukaryota</taxon>
        <taxon>Fungi</taxon>
        <taxon>Dikarya</taxon>
        <taxon>Basidiomycota</taxon>
        <taxon>Agaricomycotina</taxon>
        <taxon>Agaricomycetes</taxon>
        <taxon>Agaricomycetidae</taxon>
        <taxon>Agaricales</taxon>
        <taxon>Marasmiineae</taxon>
        <taxon>Mycenaceae</taxon>
        <taxon>Mycena</taxon>
    </lineage>
</organism>
<evidence type="ECO:0000313" key="3">
    <source>
        <dbReference type="Proteomes" id="UP000620124"/>
    </source>
</evidence>
<dbReference type="AlphaFoldDB" id="A0A8H6Z864"/>
<dbReference type="SUPFAM" id="SSF52540">
    <property type="entry name" value="P-loop containing nucleoside triphosphate hydrolases"/>
    <property type="match status" value="1"/>
</dbReference>
<gene>
    <name evidence="2" type="ORF">MVEN_00131000</name>
</gene>
<protein>
    <recommendedName>
        <fullName evidence="1">G domain-containing protein</fullName>
    </recommendedName>
</protein>
<feature type="domain" description="G" evidence="1">
    <location>
        <begin position="23"/>
        <end position="148"/>
    </location>
</feature>
<dbReference type="OrthoDB" id="391988at2759"/>
<dbReference type="InterPro" id="IPR006073">
    <property type="entry name" value="GTP-bd"/>
</dbReference>
<dbReference type="Gene3D" id="3.40.50.300">
    <property type="entry name" value="P-loop containing nucleotide triphosphate hydrolases"/>
    <property type="match status" value="1"/>
</dbReference>
<accession>A0A8H6Z864</accession>